<dbReference type="Proteomes" id="UP001501729">
    <property type="component" value="Unassembled WGS sequence"/>
</dbReference>
<protein>
    <recommendedName>
        <fullName evidence="3">Sugar-specific transcriptional regulator TrmB</fullName>
    </recommendedName>
</protein>
<proteinExistence type="predicted"/>
<dbReference type="SUPFAM" id="SSF46785">
    <property type="entry name" value="Winged helix' DNA-binding domain"/>
    <property type="match status" value="1"/>
</dbReference>
<dbReference type="RefSeq" id="WP_227777424.1">
    <property type="nucleotide sequence ID" value="NZ_BAABKX010000011.1"/>
</dbReference>
<dbReference type="Gene3D" id="1.10.10.10">
    <property type="entry name" value="Winged helix-like DNA-binding domain superfamily/Winged helix DNA-binding domain"/>
    <property type="match status" value="1"/>
</dbReference>
<dbReference type="InterPro" id="IPR036388">
    <property type="entry name" value="WH-like_DNA-bd_sf"/>
</dbReference>
<organism evidence="1 2">
    <name type="scientific">Haladaptatus pallidirubidus</name>
    <dbReference type="NCBI Taxonomy" id="1008152"/>
    <lineage>
        <taxon>Archaea</taxon>
        <taxon>Methanobacteriati</taxon>
        <taxon>Methanobacteriota</taxon>
        <taxon>Stenosarchaea group</taxon>
        <taxon>Halobacteria</taxon>
        <taxon>Halobacteriales</taxon>
        <taxon>Haladaptataceae</taxon>
        <taxon>Haladaptatus</taxon>
    </lineage>
</organism>
<sequence>MTEFDPTPNTDAVDTVRQRWRENTDTFGRVYDTILGVTTPTPYAEVAETAECSPNAAKKHLERLVEMGIARTDNESRPARYERNEGYLEWQEASRIATDLTVDEIIKRVQQLEAHREEFEDRFETTDPSSVEVFAQDDYNAIHERMEAVSEWHAAERDIRLYELARQLAQNDGHLVPT</sequence>
<evidence type="ECO:0000313" key="1">
    <source>
        <dbReference type="EMBL" id="GAA5052116.1"/>
    </source>
</evidence>
<evidence type="ECO:0000313" key="2">
    <source>
        <dbReference type="Proteomes" id="UP001501729"/>
    </source>
</evidence>
<accession>A0AAV3UIK8</accession>
<reference evidence="1 2" key="1">
    <citation type="journal article" date="2019" name="Int. J. Syst. Evol. Microbiol.">
        <title>The Global Catalogue of Microorganisms (GCM) 10K type strain sequencing project: providing services to taxonomists for standard genome sequencing and annotation.</title>
        <authorList>
            <consortium name="The Broad Institute Genomics Platform"/>
            <consortium name="The Broad Institute Genome Sequencing Center for Infectious Disease"/>
            <person name="Wu L."/>
            <person name="Ma J."/>
        </authorList>
    </citation>
    <scope>NUCLEOTIDE SEQUENCE [LARGE SCALE GENOMIC DNA]</scope>
    <source>
        <strain evidence="1 2">JCM 17504</strain>
    </source>
</reference>
<dbReference type="InterPro" id="IPR055766">
    <property type="entry name" value="DUF7342"/>
</dbReference>
<dbReference type="GeneID" id="68615546"/>
<dbReference type="InterPro" id="IPR036390">
    <property type="entry name" value="WH_DNA-bd_sf"/>
</dbReference>
<keyword evidence="2" id="KW-1185">Reference proteome</keyword>
<dbReference type="AlphaFoldDB" id="A0AAV3UIK8"/>
<name>A0AAV3UIK8_9EURY</name>
<evidence type="ECO:0008006" key="3">
    <source>
        <dbReference type="Google" id="ProtNLM"/>
    </source>
</evidence>
<dbReference type="EMBL" id="BAABKX010000011">
    <property type="protein sequence ID" value="GAA5052116.1"/>
    <property type="molecule type" value="Genomic_DNA"/>
</dbReference>
<dbReference type="Pfam" id="PF24033">
    <property type="entry name" value="DUF7342"/>
    <property type="match status" value="1"/>
</dbReference>
<gene>
    <name evidence="1" type="ORF">GCM10025751_27970</name>
</gene>
<comment type="caution">
    <text evidence="1">The sequence shown here is derived from an EMBL/GenBank/DDBJ whole genome shotgun (WGS) entry which is preliminary data.</text>
</comment>